<dbReference type="RefSeq" id="WP_245960934.1">
    <property type="nucleotide sequence ID" value="NZ_RAPK01000007.1"/>
</dbReference>
<proteinExistence type="inferred from homology"/>
<dbReference type="PANTHER" id="PTHR30570:SF1">
    <property type="entry name" value="PHOSPHATE-BINDING PROTEIN PSTS"/>
    <property type="match status" value="1"/>
</dbReference>
<dbReference type="InterPro" id="IPR050811">
    <property type="entry name" value="Phosphate_ABC_transporter"/>
</dbReference>
<feature type="signal peptide" evidence="10">
    <location>
        <begin position="1"/>
        <end position="22"/>
    </location>
</feature>
<comment type="function">
    <text evidence="10">Involved in the system for phosphate transport across the cytoplasmic membrane.</text>
</comment>
<dbReference type="AlphaFoldDB" id="A0A419V6R5"/>
<keyword evidence="8 10" id="KW-0564">Palmitate</keyword>
<evidence type="ECO:0000256" key="2">
    <source>
        <dbReference type="ARBA" id="ARBA00004193"/>
    </source>
</evidence>
<evidence type="ECO:0000256" key="9">
    <source>
        <dbReference type="ARBA" id="ARBA00023288"/>
    </source>
</evidence>
<keyword evidence="6 10" id="KW-0592">Phosphate transport</keyword>
<keyword evidence="7 10" id="KW-0732">Signal</keyword>
<evidence type="ECO:0000313" key="13">
    <source>
        <dbReference type="EMBL" id="RKD75659.1"/>
    </source>
</evidence>
<dbReference type="PANTHER" id="PTHR30570">
    <property type="entry name" value="PERIPLASMIC PHOSPHATE BINDING COMPONENT OF PHOSPHATE ABC TRANSPORTER"/>
    <property type="match status" value="1"/>
</dbReference>
<evidence type="ECO:0000256" key="1">
    <source>
        <dbReference type="ARBA" id="ARBA00002841"/>
    </source>
</evidence>
<evidence type="ECO:0000256" key="4">
    <source>
        <dbReference type="ARBA" id="ARBA00011529"/>
    </source>
</evidence>
<dbReference type="Proteomes" id="UP000285120">
    <property type="component" value="Unassembled WGS sequence"/>
</dbReference>
<keyword evidence="14" id="KW-1185">Reference proteome</keyword>
<evidence type="ECO:0000256" key="8">
    <source>
        <dbReference type="ARBA" id="ARBA00023139"/>
    </source>
</evidence>
<dbReference type="GO" id="GO:0042301">
    <property type="term" value="F:phosphate ion binding"/>
    <property type="evidence" value="ECO:0007669"/>
    <property type="project" value="UniProtKB-UniRule"/>
</dbReference>
<dbReference type="GO" id="GO:0006817">
    <property type="term" value="P:phosphate ion transport"/>
    <property type="evidence" value="ECO:0007669"/>
    <property type="project" value="UniProtKB-UniRule"/>
</dbReference>
<feature type="domain" description="PBP" evidence="12">
    <location>
        <begin position="44"/>
        <end position="291"/>
    </location>
</feature>
<dbReference type="Gene3D" id="3.40.190.10">
    <property type="entry name" value="Periplasmic binding protein-like II"/>
    <property type="match status" value="2"/>
</dbReference>
<evidence type="ECO:0000256" key="11">
    <source>
        <dbReference type="SAM" id="MobiDB-lite"/>
    </source>
</evidence>
<evidence type="ECO:0000256" key="6">
    <source>
        <dbReference type="ARBA" id="ARBA00022592"/>
    </source>
</evidence>
<dbReference type="EMBL" id="RAPK01000007">
    <property type="protein sequence ID" value="RKD75659.1"/>
    <property type="molecule type" value="Genomic_DNA"/>
</dbReference>
<dbReference type="SUPFAM" id="SSF53850">
    <property type="entry name" value="Periplasmic binding protein-like II"/>
    <property type="match status" value="1"/>
</dbReference>
<keyword evidence="10" id="KW-1003">Cell membrane</keyword>
<dbReference type="CDD" id="cd13654">
    <property type="entry name" value="PBP2_phosphate_like_2"/>
    <property type="match status" value="1"/>
</dbReference>
<keyword evidence="9 10" id="KW-0449">Lipoprotein</keyword>
<evidence type="ECO:0000256" key="7">
    <source>
        <dbReference type="ARBA" id="ARBA00022729"/>
    </source>
</evidence>
<dbReference type="GO" id="GO:0005886">
    <property type="term" value="C:plasma membrane"/>
    <property type="evidence" value="ECO:0007669"/>
    <property type="project" value="UniProtKB-SubCell"/>
</dbReference>
<keyword evidence="10" id="KW-0472">Membrane</keyword>
<organism evidence="13 14">
    <name type="scientific">Sinobaca qinghaiensis</name>
    <dbReference type="NCBI Taxonomy" id="342944"/>
    <lineage>
        <taxon>Bacteria</taxon>
        <taxon>Bacillati</taxon>
        <taxon>Bacillota</taxon>
        <taxon>Bacilli</taxon>
        <taxon>Bacillales</taxon>
        <taxon>Sporolactobacillaceae</taxon>
        <taxon>Sinobaca</taxon>
    </lineage>
</organism>
<protein>
    <recommendedName>
        <fullName evidence="10">Phosphate-binding protein</fullName>
    </recommendedName>
</protein>
<reference evidence="13 14" key="1">
    <citation type="submission" date="2018-09" db="EMBL/GenBank/DDBJ databases">
        <title>Genomic Encyclopedia of Archaeal and Bacterial Type Strains, Phase II (KMG-II): from individual species to whole genera.</title>
        <authorList>
            <person name="Goeker M."/>
        </authorList>
    </citation>
    <scope>NUCLEOTIDE SEQUENCE [LARGE SCALE GENOMIC DNA]</scope>
    <source>
        <strain evidence="13 14">DSM 17008</strain>
    </source>
</reference>
<evidence type="ECO:0000256" key="3">
    <source>
        <dbReference type="ARBA" id="ARBA00008725"/>
    </source>
</evidence>
<comment type="subcellular location">
    <subcellularLocation>
        <location evidence="2 10">Cell membrane</location>
        <topology evidence="2 10">Lipid-anchor</topology>
    </subcellularLocation>
</comment>
<comment type="caution">
    <text evidence="13">The sequence shown here is derived from an EMBL/GenBank/DDBJ whole genome shotgun (WGS) entry which is preliminary data.</text>
</comment>
<gene>
    <name evidence="13" type="ORF">ATL39_1360</name>
</gene>
<sequence length="328" mass="35607">MRMKKGWMALSLAGLMAVSACGGGGEETEEEASGSGEGSGEEAASGEGENEIAIDGSSTVFPIMEAVSEEYQAENPDIRAPIGVSGSGGGFERFIGGETDLSNASRDIEDEEVEQLEEAGIDYIELPLAYDGLSVVVSQENDFIDSLTVEELQTIFMDGEAETWSDVNSEWPDEPIERFSPGTDSGTFDYFVEEVLEDGDISRDAQLSEDDNVLVTGVQSNPNAIAYFGYAYYAENQDSLKIVPIDNGDGPIEPTEETINDGTYEPLSRPLFTYVKTESLQEEHILDYVNFTNENAGELALEVGYINLTDEEYEENAQMIEEAAADAE</sequence>
<comment type="function">
    <text evidence="1">Part of the ABC transporter complex PstSACB involved in phosphate import.</text>
</comment>
<dbReference type="NCBIfam" id="TIGR02136">
    <property type="entry name" value="ptsS_2"/>
    <property type="match status" value="1"/>
</dbReference>
<evidence type="ECO:0000256" key="10">
    <source>
        <dbReference type="RuleBase" id="RU367119"/>
    </source>
</evidence>
<name>A0A419V6R5_9BACL</name>
<evidence type="ECO:0000313" key="14">
    <source>
        <dbReference type="Proteomes" id="UP000285120"/>
    </source>
</evidence>
<feature type="chain" id="PRO_5039763340" description="Phosphate-binding protein" evidence="10">
    <location>
        <begin position="23"/>
        <end position="328"/>
    </location>
</feature>
<dbReference type="InterPro" id="IPR024370">
    <property type="entry name" value="PBP_domain"/>
</dbReference>
<dbReference type="Pfam" id="PF12849">
    <property type="entry name" value="PBP_like_2"/>
    <property type="match status" value="1"/>
</dbReference>
<dbReference type="InterPro" id="IPR011862">
    <property type="entry name" value="Phos-bd"/>
</dbReference>
<evidence type="ECO:0000256" key="5">
    <source>
        <dbReference type="ARBA" id="ARBA00022448"/>
    </source>
</evidence>
<feature type="region of interest" description="Disordered" evidence="11">
    <location>
        <begin position="21"/>
        <end position="48"/>
    </location>
</feature>
<comment type="similarity">
    <text evidence="3 10">Belongs to the PstS family.</text>
</comment>
<evidence type="ECO:0000259" key="12">
    <source>
        <dbReference type="Pfam" id="PF12849"/>
    </source>
</evidence>
<keyword evidence="5 10" id="KW-0813">Transport</keyword>
<accession>A0A419V6R5</accession>
<dbReference type="PROSITE" id="PS51257">
    <property type="entry name" value="PROKAR_LIPOPROTEIN"/>
    <property type="match status" value="1"/>
</dbReference>
<comment type="subunit">
    <text evidence="4 10">The complex is composed of two ATP-binding proteins (PstB), two transmembrane proteins (PstC and PstA) and a solute-binding protein (PstS).</text>
</comment>